<sequence length="4067" mass="415718">MKEQDNQDLLVENVDANAVDALSAELLETVSVEGASEEQLEELLDDKKKEEEEQEGVLAKIAEEGVEVAAADGGAIDLAEIDTNEQGGSAAGSGGSAAINPAVAVGLGVAGVVGVAAAADDGGSSGGGKKEDNPDDFNTNGQKFEMSVSSPTVAEGDSGTKVLTFTLTLDKAPTSAVDFSVAVTGGTANDDDFVASAGKVSFVAGQTSATYSVTVSGDQDFEADETVEVTFSGKNLKDPVVATGTIANDDADPTPSTPEVFTLTEAFTAPETIAVEPITKTITFIGFNPHAHGETGVDNTDGNNASDAFPDEDANAQGNDNNLTNENPFDGGIPLYDLDANYNPVLPGAYGDTVVQKGLMSYITDLTGLDFVQLGLINVANGEESGNGGVDDNFPDLSDITLNNNGDGTQTITVVLSDGTENTAEVQISDQYFTLLTNLLFDSENNLRLYEQEITFYPQVPVTVDGVTFYQNLYSYTDGGGVEMPIVLTPSQNNGGTEESGLTSDSDNLIVAGRLDLLHGAYIDGGAGNNTLEIDAKGFYAQPKELLNIQTVSIENLPNVYTNGPDTGLGDGSDDSTYPDLDESYTDRYTNSIIDLSRAGDLESLVVSESNFQGLDGDGQDFIAEAGDLTVAGIRGGATLTLDGAFSNNDYAFHFRETSSEGVNVVLHNVNFDDGDLILAHNSPVLNVASTGAGNVIEGSDLSGDGPNSSNLTTLNITGEASLLISDSIADAFAEGTPAVIDASGNTGGVDLKMNGFDDEVTFIGTAAADDHFEAHLDDGRSVTITGGAGNGEYDVSTDGDVVVTAGDGNNEIWAESYDDDSTGAELEGTVNVTVGEGQNDITVYSTDAFAITAGNGDNRIEAFGGDDDEFSIFDRAVTEDDLSTIVLGDGQNEVSAYSRLLSVEAGNGGNEIEVFAYELELTSGTGNDVIVAGSEAGEGGTAVVRVSDGDNDITIYEFDNVDVVTGGGDDALTIIGGNINFGIGGEEVEVGSEEGTETLINVDLGLGNNTLTLGSDGDDLQGVTAVDGSTITGSNLTLVVNRDSDLSRAELSGVTAIQMRGDEELGDDDASVLTLSVSQFLEIGGSAAVSTIGQSFGAHSVINLVVDQDVSLDDLNVDALPRSIDFSFEVMDGVTLEMTAQQLHERVTNQGVTAFVDGNGDFAEGTVLITGGAPNFNENDTMEGGSIHPLGANTLNVRVSETVNGYERPGDVTYFTRININTDTDLDGGVLNPFTTDNTFLRITGNSGLMFVPVEAGLDEWGQPIPNAGDSIELAVGSDGPFLIDYSTVGGDVEGLVIDHFEKALVDLGPSTGPSQWMGGIYGNGIDARLDVKLDGDVGSDEQGLISAGVQTFVVVDMYGDDHTFWTCETTEDLEVLGLRGNYEDTLTLGNVERGVEFLMEVEYVKDAGYVVGAIFGDFARPGADAVVNVVGLNDLPDGETQMVAGIQLVNTETAVVNVTGGDTRIEMFNSSNNGVGTESLTVTADADLFFPELRDDLGSFDGSGVAGTLTTSVDPGNSDTGLDFEGAAGGTNLSIDNAGVDAIDSIGGAGPVALTIGDGTGTDTVNLSETELSNVTSVTIVGVDTDPGTPVIPSATLVLTMEQADDIGAENFVVAEGDAGGLKLVGLSDQEFSLANYDVEGELVIDLTLASDPVVTLHPNTDLTGIGGLEIPEGTTLYLTMAQFQQLDDEGTLTGMGSVVITDTTQADVGVEGIDLDLSMVNLTGTDSTVTVMLAEDVDLSDSVLMDVSGDPIVDAFIYGDDTSLTLGDIQNADGVDITGGANSTLVFTDTQTNIFETIDASGFDISFLYYTNTITNGGNRNIDDIFAGLAGDIEKFSYFGEGFVLAIDQVANIEETVTVEGSLVFNPSAPDTELNSLTFNMQGGAELNGNLRVSTGDKFDDDNGNGIQDAGEADLVRTYLRELTINSNGAADVENLLSGVAANVISGDITGEPGFPSPTNQINNLLNVTINAEQNFILEGQLVFSSNVGGDDFASNDIEDATATLNVNGDADVTLADLDTDDNDVDALVINHTGSGTLTVGLSSLATVDAGDLITFNGSATGMDIINISGTLDLSDDVLNDVDTLVLDESGGLAGSNDVSLTITQAQFDAIGAANIIVNTDGQTSYLNINEFGAAPFDATTISEDIDDIDLFMADGNITLDPATNLTGVDTITVPEGGVLNLTAAQFLQLQGSGTIVGVDEDGNPTSDYSVNITGLTQADIDNGPLDLSDITADNVTLSLAESVELSDDDVLDLDGASSGEVEVLLTDGQDLGIALFSQADGLNVTGTGDTDVFFRFADEDGSPVTFFTSLDASGYSVTQLHALNVFAGGFNVEFLLDDLSGAIDLVIYHDPEELGLLNTTNRVVIVEEGVSVGNNTIALAFNDLDAGDEVITLTMNLMGGVELNGDIVIGGQTPPPNTMPLWLQNVTIVSEGDGSVPNLLTGETNNIFDGDLTPFPAGASPGLENNNLLDVDVIANLAFEMTGQILLNRRTTDDDDDATVSFSGPAAVTIKGIDTSGSDTVIDTLTVSNTGGPLTITAGSDALQLDGTENLVFTGDGDILLDTDTTMAVTDNGVDGGDELSNIDASAFSGDLTLNVVENIDSANFSFTAGSGVTTATFTDGDLDSTGPGEDGWSFDYSNAAAGSELHLAGAIDVDGLDPAAGSELSINMGPNGVLYIDSSMDLSGLDLEILGAQSIVLADEVELTLTASQADGLNIIAGADTGAPGYTGVVNIVGLTNDADPDDPSDAFDLSGISSDVAGTIFLADDDVTLDKATDLGAFSITLEDLAGDSSSRAGQTIRFQNVDQAEREIVVDPDTGAAGTSSTNVVWLFTNDLGGTPVNTDDYSSALGRLFLLADFIDANGGDVEDTFTTLPNTILRVPADDLNEVNVLLQSNAINRIMEIEHFETVGNLIFDDSGISPVEHIESVTLMLGGQATVGNIVVDDVFGANVDPNSVSFNGVTIESYRAVTTGDALANEDFVNDNDGVNEEVSPGVNENVQPNNINTVGNIGVGGNAAEIDLLTVTLDTGDVTVIGDSSAGEGADLTVGDIVFDSEVPASLATLVLEGANKITAGTIDWSDADITAFLMDVGSFTGVFDPVLDAGATGETFTIEDVGGSAGVGTIIYDDVTGAELSVIDGSGSDENVTMTISQIDSNDDGTDDAFTYTATSGVNDITLAGATLEAGSTWTFDLTNAAYGSTVTIDAGTTLQPGSTLNVDLTYGGYADPAVAAQLVIDDSVDLTGVDLNVTGGVINVTAGNSLTLTVEQLADLFASSTPIIGEGTVVVIGDGTDADPDIFSVILAQSADLSAVTIDTDGLNGDDDVTGALEITGASSLPSLDIPFSELTFIADDADNADEEITISYSVDGVPAAPVVIDLSGIDVMDAEAIAAEVASVLDGMVGLVAFAEGEVVRFVASPAIGIEFEVTDVSVTAGTATTLAADIVNSGAVLDQGGIQWTGSAENDVIEGGNEDDVFSMGAGDDTITGNGGSDTFNVDEGTDTIIDLNGDADDLDPLTEEENDVLVVSTGATALASTGGFVATADTINNGAATITADGASDEAVIAVTADGADDDSETITLDVEIVGDSSFPGTVVTLGAGVDVTDAAAVATAIASTLDTIAGITASSTGAIVNASSDSGAPLTIDVTIGGTTTTLAADVGYNVTVDMSQASGPNGYTVVGAGLGASSLSGSAFGDVISDGDDVVLGSNTVDVLTGNAGGDTFAFTVNVSNTAVFAEATVTPAIDREVITITGDGANDTDETLAIDYTLNGVAQTTLTLDFDALGVDPTDAAAVAAAAIAALDARAGISATTGTNPEDIVVSGDNGGDLTIDAVTPGGTTTTLAGAIADGADQAQETTLTVTGTPTAGDVYSILAPGEVPAADYTAMPGDDADAVAAGLAAAFNAAAPATTIDATVVDNVITFADEEDDNGGFTLTLDSTAAFGGSSATGDINNFDELDIVTDFSSGADSISMGLVAGTGNYAEAAEVADYATALANANTAFDGSVTYYLTSATDLDGVGGTGLVEGQEGAGILFADANLDGTADVAILLLNVTSDDFLATDIVV</sequence>
<dbReference type="RefSeq" id="WP_198569587.1">
    <property type="nucleotide sequence ID" value="NZ_CP066167.1"/>
</dbReference>
<proteinExistence type="predicted"/>
<dbReference type="Proteomes" id="UP000596063">
    <property type="component" value="Chromosome"/>
</dbReference>
<feature type="region of interest" description="Disordered" evidence="1">
    <location>
        <begin position="36"/>
        <end position="55"/>
    </location>
</feature>
<keyword evidence="3" id="KW-1185">Reference proteome</keyword>
<accession>A0A7T4R0K4</accession>
<gene>
    <name evidence="2" type="ORF">I6N98_17395</name>
</gene>
<evidence type="ECO:0000313" key="3">
    <source>
        <dbReference type="Proteomes" id="UP000596063"/>
    </source>
</evidence>
<evidence type="ECO:0000313" key="2">
    <source>
        <dbReference type="EMBL" id="QQD18089.1"/>
    </source>
</evidence>
<feature type="region of interest" description="Disordered" evidence="1">
    <location>
        <begin position="293"/>
        <end position="323"/>
    </location>
</feature>
<reference evidence="2 3" key="1">
    <citation type="submission" date="2020-12" db="EMBL/GenBank/DDBJ databases">
        <authorList>
            <person name="Shan Y."/>
        </authorList>
    </citation>
    <scope>NUCLEOTIDE SEQUENCE [LARGE SCALE GENOMIC DNA]</scope>
    <source>
        <strain evidence="3">csc3.9</strain>
    </source>
</reference>
<evidence type="ECO:0000256" key="1">
    <source>
        <dbReference type="SAM" id="MobiDB-lite"/>
    </source>
</evidence>
<dbReference type="InterPro" id="IPR038081">
    <property type="entry name" value="CalX-like_sf"/>
</dbReference>
<dbReference type="Gene3D" id="2.60.40.2030">
    <property type="match status" value="1"/>
</dbReference>
<protein>
    <recommendedName>
        <fullName evidence="4">Calx-beta domain-containing protein</fullName>
    </recommendedName>
</protein>
<evidence type="ECO:0008006" key="4">
    <source>
        <dbReference type="Google" id="ProtNLM"/>
    </source>
</evidence>
<name>A0A7T4R0K4_9GAMM</name>
<feature type="region of interest" description="Disordered" evidence="1">
    <location>
        <begin position="120"/>
        <end position="143"/>
    </location>
</feature>
<dbReference type="SUPFAM" id="SSF141072">
    <property type="entry name" value="CalX-like"/>
    <property type="match status" value="1"/>
</dbReference>
<dbReference type="KEGG" id="snan:I6N98_17395"/>
<feature type="compositionally biased region" description="Polar residues" evidence="1">
    <location>
        <begin position="297"/>
        <end position="306"/>
    </location>
</feature>
<organism evidence="2 3">
    <name type="scientific">Spongiibacter nanhainus</name>
    <dbReference type="NCBI Taxonomy" id="2794344"/>
    <lineage>
        <taxon>Bacteria</taxon>
        <taxon>Pseudomonadati</taxon>
        <taxon>Pseudomonadota</taxon>
        <taxon>Gammaproteobacteria</taxon>
        <taxon>Cellvibrionales</taxon>
        <taxon>Spongiibacteraceae</taxon>
        <taxon>Spongiibacter</taxon>
    </lineage>
</organism>
<dbReference type="EMBL" id="CP066167">
    <property type="protein sequence ID" value="QQD18089.1"/>
    <property type="molecule type" value="Genomic_DNA"/>
</dbReference>